<keyword evidence="3" id="KW-1185">Reference proteome</keyword>
<feature type="compositionally biased region" description="Polar residues" evidence="1">
    <location>
        <begin position="140"/>
        <end position="169"/>
    </location>
</feature>
<reference evidence="2 3" key="1">
    <citation type="submission" date="2022-05" db="EMBL/GenBank/DDBJ databases">
        <authorList>
            <consortium name="Genoscope - CEA"/>
            <person name="William W."/>
        </authorList>
    </citation>
    <scope>NUCLEOTIDE SEQUENCE [LARGE SCALE GENOMIC DNA]</scope>
</reference>
<accession>A0ABN8RDV7</accession>
<comment type="caution">
    <text evidence="2">The sequence shown here is derived from an EMBL/GenBank/DDBJ whole genome shotgun (WGS) entry which is preliminary data.</text>
</comment>
<gene>
    <name evidence="2" type="ORF">PLOB_00019297</name>
</gene>
<dbReference type="Proteomes" id="UP001159405">
    <property type="component" value="Unassembled WGS sequence"/>
</dbReference>
<evidence type="ECO:0000313" key="2">
    <source>
        <dbReference type="EMBL" id="CAH3177421.1"/>
    </source>
</evidence>
<feature type="compositionally biased region" description="Basic residues" evidence="1">
    <location>
        <begin position="177"/>
        <end position="186"/>
    </location>
</feature>
<name>A0ABN8RDV7_9CNID</name>
<feature type="region of interest" description="Disordered" evidence="1">
    <location>
        <begin position="114"/>
        <end position="192"/>
    </location>
</feature>
<sequence>MYQFLRNYRATLHCTTGVASATALFGRPIRIKLPCHDAVPCESNLRPALMREHDAHQKLKMKTLAESRRPIKDSDIQVGDTVLVKQPKTGKFSTPYHPVPLKVTNKNHSMLTAEGGDRSVTRNSPHFKKLQDNADPVSVDINSSAVPLSVDTNSSADPIPVDTSSSASAQAEFPLRRSARVSKSPRRLIQEM</sequence>
<dbReference type="EMBL" id="CALNXK010000225">
    <property type="protein sequence ID" value="CAH3177421.1"/>
    <property type="molecule type" value="Genomic_DNA"/>
</dbReference>
<evidence type="ECO:0000256" key="1">
    <source>
        <dbReference type="SAM" id="MobiDB-lite"/>
    </source>
</evidence>
<proteinExistence type="predicted"/>
<evidence type="ECO:0000313" key="3">
    <source>
        <dbReference type="Proteomes" id="UP001159405"/>
    </source>
</evidence>
<protein>
    <submittedName>
        <fullName evidence="2">Uncharacterized protein</fullName>
    </submittedName>
</protein>
<organism evidence="2 3">
    <name type="scientific">Porites lobata</name>
    <dbReference type="NCBI Taxonomy" id="104759"/>
    <lineage>
        <taxon>Eukaryota</taxon>
        <taxon>Metazoa</taxon>
        <taxon>Cnidaria</taxon>
        <taxon>Anthozoa</taxon>
        <taxon>Hexacorallia</taxon>
        <taxon>Scleractinia</taxon>
        <taxon>Fungiina</taxon>
        <taxon>Poritidae</taxon>
        <taxon>Porites</taxon>
    </lineage>
</organism>